<dbReference type="KEGG" id="gms:SOIL9_18510"/>
<dbReference type="Pfam" id="PF05685">
    <property type="entry name" value="Uma2"/>
    <property type="match status" value="1"/>
</dbReference>
<reference evidence="2 3" key="1">
    <citation type="submission" date="2019-05" db="EMBL/GenBank/DDBJ databases">
        <authorList>
            <consortium name="Science for Life Laboratories"/>
        </authorList>
    </citation>
    <scope>NUCLEOTIDE SEQUENCE [LARGE SCALE GENOMIC DNA]</scope>
    <source>
        <strain evidence="2">Soil9</strain>
    </source>
</reference>
<dbReference type="PANTHER" id="PTHR34107">
    <property type="entry name" value="SLL0198 PROTEIN-RELATED"/>
    <property type="match status" value="1"/>
</dbReference>
<dbReference type="InterPro" id="IPR011335">
    <property type="entry name" value="Restrct_endonuc-II-like"/>
</dbReference>
<dbReference type="SUPFAM" id="SSF52980">
    <property type="entry name" value="Restriction endonuclease-like"/>
    <property type="match status" value="1"/>
</dbReference>
<name>A0A6P2D454_9BACT</name>
<dbReference type="Gene3D" id="3.90.1570.10">
    <property type="entry name" value="tt1808, chain A"/>
    <property type="match status" value="1"/>
</dbReference>
<dbReference type="EMBL" id="LR593886">
    <property type="protein sequence ID" value="VTR95863.1"/>
    <property type="molecule type" value="Genomic_DNA"/>
</dbReference>
<gene>
    <name evidence="2" type="ORF">SOIL9_18510</name>
</gene>
<dbReference type="InterPro" id="IPR008538">
    <property type="entry name" value="Uma2"/>
</dbReference>
<evidence type="ECO:0000313" key="3">
    <source>
        <dbReference type="Proteomes" id="UP000464178"/>
    </source>
</evidence>
<evidence type="ECO:0000259" key="1">
    <source>
        <dbReference type="Pfam" id="PF05685"/>
    </source>
</evidence>
<organism evidence="2 3">
    <name type="scientific">Gemmata massiliana</name>
    <dbReference type="NCBI Taxonomy" id="1210884"/>
    <lineage>
        <taxon>Bacteria</taxon>
        <taxon>Pseudomonadati</taxon>
        <taxon>Planctomycetota</taxon>
        <taxon>Planctomycetia</taxon>
        <taxon>Gemmatales</taxon>
        <taxon>Gemmataceae</taxon>
        <taxon>Gemmata</taxon>
    </lineage>
</organism>
<dbReference type="Proteomes" id="UP000464178">
    <property type="component" value="Chromosome"/>
</dbReference>
<dbReference type="InterPro" id="IPR012296">
    <property type="entry name" value="Nuclease_put_TT1808"/>
</dbReference>
<evidence type="ECO:0000313" key="2">
    <source>
        <dbReference type="EMBL" id="VTR95863.1"/>
    </source>
</evidence>
<proteinExistence type="predicted"/>
<dbReference type="PANTHER" id="PTHR34107:SF1">
    <property type="entry name" value="SLL0198 PROTEIN"/>
    <property type="match status" value="1"/>
</dbReference>
<feature type="domain" description="Putative restriction endonuclease" evidence="1">
    <location>
        <begin position="22"/>
        <end position="188"/>
    </location>
</feature>
<protein>
    <recommendedName>
        <fullName evidence="1">Putative restriction endonuclease domain-containing protein</fullName>
    </recommendedName>
</protein>
<dbReference type="RefSeq" id="WP_162670222.1">
    <property type="nucleotide sequence ID" value="NZ_LR593886.1"/>
</dbReference>
<accession>A0A6P2D454</accession>
<sequence>MSASAPGVGLAKKFMTAGEFWEFVHRPENRNRVFELVRGEVIEIPRLGRSRGVITVLVAFALQLYAQATQKGFVVSNGSGIAIGEDPDSVLGPDVAFFTNADKFEDLHPKWGDAPPVLAVEVPPLNDRPEHINAKIREYLANGVKIVWRVDCEVRNVTVYRPKQDMEVIGADGELTGGDDLPGLAIKVADIFKLPGERGPTPPPAPPVA</sequence>
<dbReference type="AlphaFoldDB" id="A0A6P2D454"/>
<keyword evidence="3" id="KW-1185">Reference proteome</keyword>
<dbReference type="CDD" id="cd06260">
    <property type="entry name" value="DUF820-like"/>
    <property type="match status" value="1"/>
</dbReference>